<evidence type="ECO:0000256" key="9">
    <source>
        <dbReference type="ARBA" id="ARBA00023077"/>
    </source>
</evidence>
<keyword evidence="9 13" id="KW-0798">TonB box</keyword>
<evidence type="ECO:0000259" key="16">
    <source>
        <dbReference type="Pfam" id="PF07715"/>
    </source>
</evidence>
<keyword evidence="10 12" id="KW-0472">Membrane</keyword>
<feature type="chain" id="PRO_5003042972" evidence="14">
    <location>
        <begin position="24"/>
        <end position="680"/>
    </location>
</feature>
<dbReference type="GO" id="GO:0009279">
    <property type="term" value="C:cell outer membrane"/>
    <property type="evidence" value="ECO:0007669"/>
    <property type="project" value="UniProtKB-SubCell"/>
</dbReference>
<evidence type="ECO:0000256" key="1">
    <source>
        <dbReference type="ARBA" id="ARBA00004571"/>
    </source>
</evidence>
<keyword evidence="2 12" id="KW-0813">Transport</keyword>
<evidence type="ECO:0000256" key="13">
    <source>
        <dbReference type="RuleBase" id="RU003357"/>
    </source>
</evidence>
<evidence type="ECO:0000256" key="4">
    <source>
        <dbReference type="ARBA" id="ARBA00022496"/>
    </source>
</evidence>
<evidence type="ECO:0000256" key="6">
    <source>
        <dbReference type="ARBA" id="ARBA00022729"/>
    </source>
</evidence>
<evidence type="ECO:0000256" key="10">
    <source>
        <dbReference type="ARBA" id="ARBA00023136"/>
    </source>
</evidence>
<dbReference type="PROSITE" id="PS01156">
    <property type="entry name" value="TONB_DEPENDENT_REC_2"/>
    <property type="match status" value="1"/>
</dbReference>
<dbReference type="PATRIC" id="fig|608538.5.peg.390"/>
<dbReference type="Pfam" id="PF00593">
    <property type="entry name" value="TonB_dep_Rec_b-barrel"/>
    <property type="match status" value="1"/>
</dbReference>
<evidence type="ECO:0000256" key="3">
    <source>
        <dbReference type="ARBA" id="ARBA00022452"/>
    </source>
</evidence>
<evidence type="ECO:0000256" key="7">
    <source>
        <dbReference type="ARBA" id="ARBA00023004"/>
    </source>
</evidence>
<comment type="subcellular location">
    <subcellularLocation>
        <location evidence="1 12">Cell outer membrane</location>
        <topology evidence="1 12">Multi-pass membrane protein</topology>
    </subcellularLocation>
</comment>
<keyword evidence="17" id="KW-0675">Receptor</keyword>
<organism evidence="17 18">
    <name type="scientific">Hydrogenobacter thermophilus (strain DSM 6534 / IAM 12695 / TK-6)</name>
    <dbReference type="NCBI Taxonomy" id="608538"/>
    <lineage>
        <taxon>Bacteria</taxon>
        <taxon>Pseudomonadati</taxon>
        <taxon>Aquificota</taxon>
        <taxon>Aquificia</taxon>
        <taxon>Aquificales</taxon>
        <taxon>Aquificaceae</taxon>
        <taxon>Hydrogenobacter</taxon>
    </lineage>
</organism>
<keyword evidence="6 14" id="KW-0732">Signal</keyword>
<dbReference type="PANTHER" id="PTHR32552">
    <property type="entry name" value="FERRICHROME IRON RECEPTOR-RELATED"/>
    <property type="match status" value="1"/>
</dbReference>
<dbReference type="InterPro" id="IPR039426">
    <property type="entry name" value="TonB-dep_rcpt-like"/>
</dbReference>
<dbReference type="SUPFAM" id="SSF56935">
    <property type="entry name" value="Porins"/>
    <property type="match status" value="1"/>
</dbReference>
<keyword evidence="18" id="KW-1185">Reference proteome</keyword>
<keyword evidence="7" id="KW-0408">Iron</keyword>
<dbReference type="Pfam" id="PF07715">
    <property type="entry name" value="Plug"/>
    <property type="match status" value="1"/>
</dbReference>
<dbReference type="eggNOG" id="COG4772">
    <property type="taxonomic scope" value="Bacteria"/>
</dbReference>
<dbReference type="AlphaFoldDB" id="D3DGA2"/>
<dbReference type="PROSITE" id="PS52016">
    <property type="entry name" value="TONB_DEPENDENT_REC_3"/>
    <property type="match status" value="1"/>
</dbReference>
<dbReference type="KEGG" id="hte:Hydth_0387"/>
<comment type="similarity">
    <text evidence="12 13">Belongs to the TonB-dependent receptor family.</text>
</comment>
<keyword evidence="5 12" id="KW-0812">Transmembrane</keyword>
<dbReference type="RefSeq" id="WP_012963037.1">
    <property type="nucleotide sequence ID" value="NC_013799.1"/>
</dbReference>
<evidence type="ECO:0000313" key="17">
    <source>
        <dbReference type="EMBL" id="BAI68854.1"/>
    </source>
</evidence>
<dbReference type="InterPro" id="IPR000531">
    <property type="entry name" value="Beta-barrel_TonB"/>
</dbReference>
<dbReference type="PANTHER" id="PTHR32552:SF68">
    <property type="entry name" value="FERRICHROME OUTER MEMBRANE TRANSPORTER_PHAGE RECEPTOR"/>
    <property type="match status" value="1"/>
</dbReference>
<evidence type="ECO:0000256" key="5">
    <source>
        <dbReference type="ARBA" id="ARBA00022692"/>
    </source>
</evidence>
<dbReference type="InterPro" id="IPR010917">
    <property type="entry name" value="TonB_rcpt_CS"/>
</dbReference>
<gene>
    <name evidence="17" type="ordered locus">HTH_0389</name>
</gene>
<dbReference type="EMBL" id="AP011112">
    <property type="protein sequence ID" value="BAI68854.1"/>
    <property type="molecule type" value="Genomic_DNA"/>
</dbReference>
<evidence type="ECO:0000256" key="8">
    <source>
        <dbReference type="ARBA" id="ARBA00023065"/>
    </source>
</evidence>
<evidence type="ECO:0000313" key="18">
    <source>
        <dbReference type="Proteomes" id="UP000002574"/>
    </source>
</evidence>
<protein>
    <submittedName>
        <fullName evidence="17">TonB-dependent siderophore receptor</fullName>
    </submittedName>
</protein>
<feature type="domain" description="TonB-dependent receptor plug" evidence="16">
    <location>
        <begin position="44"/>
        <end position="151"/>
    </location>
</feature>
<dbReference type="InterPro" id="IPR036942">
    <property type="entry name" value="Beta-barrel_TonB_sf"/>
</dbReference>
<evidence type="ECO:0000256" key="12">
    <source>
        <dbReference type="PROSITE-ProRule" id="PRU01360"/>
    </source>
</evidence>
<dbReference type="InterPro" id="IPR037066">
    <property type="entry name" value="Plug_dom_sf"/>
</dbReference>
<keyword evidence="8" id="KW-0406">Ion transport</keyword>
<name>D3DGA2_HYDTT</name>
<feature type="domain" description="TonB-dependent receptor-like beta-barrel" evidence="15">
    <location>
        <begin position="278"/>
        <end position="645"/>
    </location>
</feature>
<dbReference type="Proteomes" id="UP000002574">
    <property type="component" value="Chromosome"/>
</dbReference>
<dbReference type="InterPro" id="IPR012910">
    <property type="entry name" value="Plug_dom"/>
</dbReference>
<keyword evidence="3 12" id="KW-1134">Transmembrane beta strand</keyword>
<dbReference type="CDD" id="cd01347">
    <property type="entry name" value="ligand_gated_channel"/>
    <property type="match status" value="1"/>
</dbReference>
<evidence type="ECO:0000259" key="15">
    <source>
        <dbReference type="Pfam" id="PF00593"/>
    </source>
</evidence>
<evidence type="ECO:0000256" key="2">
    <source>
        <dbReference type="ARBA" id="ARBA00022448"/>
    </source>
</evidence>
<dbReference type="Gene3D" id="2.40.170.20">
    <property type="entry name" value="TonB-dependent receptor, beta-barrel domain"/>
    <property type="match status" value="1"/>
</dbReference>
<sequence>MKRVWVWYTILLSLTVSSGSSLAQDMEVPPIVITATRTEKPLFELSTSAGTVEKENIQTALPNLQPADVLSRISGVYAQDRGRNFAQDAKIIIRGFGARTQFGVREMKLFWDGVPLTMADGQGDIDKLDMSFIKHVEVLKGPLAVLYGNSAGSVIYFESEDGGLKPISAQLKISGGSYGFHKENLRLGGQVERLNYMFGLTTLYTTGFRDHSSARRNYANLKTMVEVTDRSSLTLFLHLFDEPFAKDPGALTKAEFEKDPKQASPIYKANDAREIIQNREIGFLYQHELVQNHSFKVTGYLGHRDFTGYTPVIVNDFGRDYYGVGFNWLSKFKVADRRIETTLGIDTDFMKEDRNNFQNASGNKGNLQYTQNSDVKNLGLYALVSLDITKSLQLNGGARYSKVNFSADYNRLSPSALFVSSERNFQFTSWALTLSYKPIQRVNLYTGVGRGFITPTLIELINSPSGPGGLNQNLKASKFYNYEAGIKTLLGQGTYLDTAIFLVKTSDELIPKQLFPGTNYYVNAGKTERKGVELYLTHELPFNLYTTLSYTYMEATFKDFIDTDGLNKSGRRVPGIPRHTFFYELGWKPTKNLVASIDVKYADKIWADNSNTASADSYTIVNLKSSYKFNIFGHNLDAFFRIENLFDKKYVTSVVPNATGGRYYEPGPGRNYYVGMALSF</sequence>
<reference evidence="17 18" key="1">
    <citation type="journal article" date="2010" name="J. Bacteriol.">
        <title>Complete genome sequence of the thermophilic, obligately chemolithoautotrophic hydrogen-oxidizing bacterium Hydrogenobacter thermophilus TK-6.</title>
        <authorList>
            <person name="Arai H."/>
            <person name="Kanbe H."/>
            <person name="Ishii M."/>
            <person name="Igarashi Y."/>
        </authorList>
    </citation>
    <scope>NUCLEOTIDE SEQUENCE [LARGE SCALE GENOMIC DNA]</scope>
    <source>
        <strain evidence="18">DSM 6534 / IAM 12695 / TK-6</strain>
    </source>
</reference>
<evidence type="ECO:0000256" key="11">
    <source>
        <dbReference type="ARBA" id="ARBA00023237"/>
    </source>
</evidence>
<keyword evidence="11 12" id="KW-0998">Cell outer membrane</keyword>
<dbReference type="Gene3D" id="2.170.130.10">
    <property type="entry name" value="TonB-dependent receptor, plug domain"/>
    <property type="match status" value="1"/>
</dbReference>
<keyword evidence="4" id="KW-0410">Iron transport</keyword>
<accession>D3DGA2</accession>
<dbReference type="GO" id="GO:0015344">
    <property type="term" value="F:siderophore uptake transmembrane transporter activity"/>
    <property type="evidence" value="ECO:0007669"/>
    <property type="project" value="TreeGrafter"/>
</dbReference>
<dbReference type="STRING" id="608538.HTH_0389"/>
<dbReference type="OrthoDB" id="9760620at2"/>
<proteinExistence type="inferred from homology"/>
<dbReference type="KEGG" id="hth:HTH_0389"/>
<evidence type="ECO:0000256" key="14">
    <source>
        <dbReference type="SAM" id="SignalP"/>
    </source>
</evidence>
<feature type="signal peptide" evidence="14">
    <location>
        <begin position="1"/>
        <end position="23"/>
    </location>
</feature>